<reference evidence="2" key="1">
    <citation type="submission" date="2021-01" db="EMBL/GenBank/DDBJ databases">
        <authorList>
            <person name="Corre E."/>
            <person name="Pelletier E."/>
            <person name="Niang G."/>
            <person name="Scheremetjew M."/>
            <person name="Finn R."/>
            <person name="Kale V."/>
            <person name="Holt S."/>
            <person name="Cochrane G."/>
            <person name="Meng A."/>
            <person name="Brown T."/>
            <person name="Cohen L."/>
        </authorList>
    </citation>
    <scope>NUCLEOTIDE SEQUENCE</scope>
    <source>
        <strain evidence="2">CCMP722</strain>
    </source>
</reference>
<evidence type="ECO:0000313" key="2">
    <source>
        <dbReference type="EMBL" id="CAD8654360.1"/>
    </source>
</evidence>
<protein>
    <recommendedName>
        <fullName evidence="3">Coenzyme Q-binding protein COQ10 START domain-containing protein</fullName>
    </recommendedName>
</protein>
<sequence>MAAFSLSKVLPTSTHSLQVRSARPSQRVLGGASRRSKLAIRAQSQATGTEAGESKIQTSGESVVKIVAEVRATAPVKKSTSPGLDLATYLSESNEFVDDLSLPLGAVLKRTEKAKWVILLPKLDLFDVWVQPTATAGGETKMGEFHIWSKQADIKGSHHVESLELYKRYDCDADIRWMALDPDTIMCAGKLVLNIDMPAPFSAMPKAVTQGAGDFAVGTMMSVLSDNFTKSLADDYNNWATNVALREKRKANYWKE</sequence>
<gene>
    <name evidence="2" type="ORF">POBO1169_LOCUS3417</name>
</gene>
<accession>A0A7S0N064</accession>
<feature type="region of interest" description="Disordered" evidence="1">
    <location>
        <begin position="15"/>
        <end position="55"/>
    </location>
</feature>
<dbReference type="InterPro" id="IPR018971">
    <property type="entry name" value="DUF1997"/>
</dbReference>
<evidence type="ECO:0008006" key="3">
    <source>
        <dbReference type="Google" id="ProtNLM"/>
    </source>
</evidence>
<dbReference type="EMBL" id="HBFA01006597">
    <property type="protein sequence ID" value="CAD8654360.1"/>
    <property type="molecule type" value="Transcribed_RNA"/>
</dbReference>
<proteinExistence type="predicted"/>
<dbReference type="Pfam" id="PF09366">
    <property type="entry name" value="DUF1997"/>
    <property type="match status" value="1"/>
</dbReference>
<name>A0A7S0N064_9CHLO</name>
<organism evidence="2">
    <name type="scientific">Pyramimonas obovata</name>
    <dbReference type="NCBI Taxonomy" id="1411642"/>
    <lineage>
        <taxon>Eukaryota</taxon>
        <taxon>Viridiplantae</taxon>
        <taxon>Chlorophyta</taxon>
        <taxon>Pyramimonadophyceae</taxon>
        <taxon>Pyramimonadales</taxon>
        <taxon>Pyramimonadaceae</taxon>
        <taxon>Pyramimonas</taxon>
        <taxon>Pyramimonas incertae sedis</taxon>
    </lineage>
</organism>
<evidence type="ECO:0000256" key="1">
    <source>
        <dbReference type="SAM" id="MobiDB-lite"/>
    </source>
</evidence>
<dbReference type="AlphaFoldDB" id="A0A7S0N064"/>